<dbReference type="AlphaFoldDB" id="A0A1I7SEL0"/>
<sequence>MIAKYKVDTACMLFQSNMERAHNFDLSDVVTFVNMVYITRPKKKNVAMALWNAFKPYQMSVWMYLGIGFVSQCIFAVLVGKLECVLGWSKKIGVFDKCWQYLRLQIRQSMDFHVPFKLSAGNLSFIFYSVIQATLLTNLYSGIILSVLMRGESPRPWETFEDMVSLIKSQEYKIVMDKNSYENSWFFHELRHGETDHMKKLLGALSTAPVSIVDSVEDVLDLMDQGGYIMAVPEDSYALFASTERCGYYYYKDASISKPAFFLFAKNNPLLSRFNRAIRMNQQFIDRTFRKYFDVTKKTGKIPRCPLTDEDIPEAAKQLDIMETFGIFFVIMIGWSASIVVWVAEVFVWLLCECYLRIRDSHRRRKLFVEPWQTLAAAKSFYVVLEKPKNDHVVENGKIAPRFLSYILHIPRPLKLHAHGPRKLAKRIRPTLPPNSLSSICGFMLSCTHCSMMDVRGPEALYIAFPIWPQGKSGHWGLVASPIFASAHNTKVLELPSTSKLVSCQHCNAEGVAHCFHCRGFGTDKCGYCRGTGMKAGVAHPALYTHPMVGTFPNTDMSRGYPGAGSAIVRPPNFSGNKPYAVGTPVHFMAKAGLPPPGIGHHDLCLFCQGRGIKDCHHCKGQGKKTCSSCGGHGSVRQYTKLKVFFAVERSDYFTHSEVPEILLAQASGEVSLMETQSYLMPIKKFPVNEINEVSKKLLAQHMQKSLGACRVIKQRQTVEAIPVAKVHWKLGKKSGIFYVFGTEKLCYIPKSPTKCSIM</sequence>
<protein>
    <submittedName>
        <fullName evidence="3">PBPe domain-containing protein</fullName>
    </submittedName>
</protein>
<organism evidence="2 3">
    <name type="scientific">Bursaphelenchus xylophilus</name>
    <name type="common">Pinewood nematode worm</name>
    <name type="synonym">Aphelenchoides xylophilus</name>
    <dbReference type="NCBI Taxonomy" id="6326"/>
    <lineage>
        <taxon>Eukaryota</taxon>
        <taxon>Metazoa</taxon>
        <taxon>Ecdysozoa</taxon>
        <taxon>Nematoda</taxon>
        <taxon>Chromadorea</taxon>
        <taxon>Rhabditida</taxon>
        <taxon>Tylenchina</taxon>
        <taxon>Tylenchomorpha</taxon>
        <taxon>Aphelenchoidea</taxon>
        <taxon>Aphelenchoididae</taxon>
        <taxon>Bursaphelenchus</taxon>
    </lineage>
</organism>
<dbReference type="PANTHER" id="PTHR22714">
    <property type="entry name" value="PROTEIN CBG02446-RELATED"/>
    <property type="match status" value="1"/>
</dbReference>
<keyword evidence="1" id="KW-0812">Transmembrane</keyword>
<proteinExistence type="predicted"/>
<evidence type="ECO:0000313" key="2">
    <source>
        <dbReference type="Proteomes" id="UP000095284"/>
    </source>
</evidence>
<accession>A0A1I7SEL0</accession>
<dbReference type="WBParaSite" id="BXY_1146900.1">
    <property type="protein sequence ID" value="BXY_1146900.1"/>
    <property type="gene ID" value="BXY_1146900"/>
</dbReference>
<dbReference type="InterPro" id="IPR040128">
    <property type="entry name" value="T25E4.2-like"/>
</dbReference>
<evidence type="ECO:0000256" key="1">
    <source>
        <dbReference type="SAM" id="Phobius"/>
    </source>
</evidence>
<feature type="transmembrane region" description="Helical" evidence="1">
    <location>
        <begin position="125"/>
        <end position="148"/>
    </location>
</feature>
<dbReference type="eggNOG" id="KOG1052">
    <property type="taxonomic scope" value="Eukaryota"/>
</dbReference>
<keyword evidence="1" id="KW-1133">Transmembrane helix</keyword>
<keyword evidence="1" id="KW-0472">Membrane</keyword>
<evidence type="ECO:0000313" key="3">
    <source>
        <dbReference type="WBParaSite" id="BXY_1146900.1"/>
    </source>
</evidence>
<dbReference type="Proteomes" id="UP000095284">
    <property type="component" value="Unplaced"/>
</dbReference>
<dbReference type="SUPFAM" id="SSF53850">
    <property type="entry name" value="Periplasmic binding protein-like II"/>
    <property type="match status" value="1"/>
</dbReference>
<feature type="transmembrane region" description="Helical" evidence="1">
    <location>
        <begin position="327"/>
        <end position="351"/>
    </location>
</feature>
<feature type="transmembrane region" description="Helical" evidence="1">
    <location>
        <begin position="61"/>
        <end position="80"/>
    </location>
</feature>
<reference evidence="3" key="1">
    <citation type="submission" date="2016-11" db="UniProtKB">
        <authorList>
            <consortium name="WormBaseParasite"/>
        </authorList>
    </citation>
    <scope>IDENTIFICATION</scope>
</reference>
<dbReference type="PANTHER" id="PTHR22714:SF7">
    <property type="entry name" value="SOLUTE-BINDING PROTEIN FAMILY 3_N-TERMINAL DOMAIN-CONTAINING PROTEIN"/>
    <property type="match status" value="1"/>
</dbReference>
<name>A0A1I7SEL0_BURXY</name>